<evidence type="ECO:0008006" key="10">
    <source>
        <dbReference type="Google" id="ProtNLM"/>
    </source>
</evidence>
<dbReference type="InterPro" id="IPR029046">
    <property type="entry name" value="LolA/LolB/LppX"/>
</dbReference>
<dbReference type="Proteomes" id="UP001519325">
    <property type="component" value="Unassembled WGS sequence"/>
</dbReference>
<proteinExistence type="inferred from homology"/>
<dbReference type="Gene3D" id="2.50.20.20">
    <property type="match status" value="1"/>
</dbReference>
<evidence type="ECO:0000256" key="3">
    <source>
        <dbReference type="ARBA" id="ARBA00022475"/>
    </source>
</evidence>
<keyword evidence="6" id="KW-0449">Lipoprotein</keyword>
<dbReference type="Pfam" id="PF07161">
    <property type="entry name" value="LppX_LprAFG"/>
    <property type="match status" value="1"/>
</dbReference>
<keyword evidence="5" id="KW-0564">Palmitate</keyword>
<keyword evidence="7" id="KW-1133">Transmembrane helix</keyword>
<comment type="caution">
    <text evidence="8">The sequence shown here is derived from an EMBL/GenBank/DDBJ whole genome shotgun (WGS) entry which is preliminary data.</text>
</comment>
<sequence length="275" mass="28797">MSDLTTRTRITRRLRVGRRGIAPVVMAASVFAALVTGCSSNESSSATTTAPPPTELPEGTQLVSECAKTTQTLQAVHMDLNVTNIPNLPMEKIDAGVTNQPQGQGAAQGEAKIRTKPEADFIEAKFLVVDKTLYALTDGSTYTKIGPAEKIYDPGILLDKDKGLANVIAQVKNAKAEGREKIDGVDTVKVTGTISGSAIDPIAPRAGEGVGELPITLWIKDVAPPTTSATQLPSTAASPGTGPNLIRAIVKKDQGEIKLDLTDHGKPVNVLKPGS</sequence>
<evidence type="ECO:0000256" key="1">
    <source>
        <dbReference type="ARBA" id="ARBA00004196"/>
    </source>
</evidence>
<protein>
    <recommendedName>
        <fullName evidence="10">LppX_LprAFG lipoprotein</fullName>
    </recommendedName>
</protein>
<comment type="similarity">
    <text evidence="2">Belongs to the LppX/LprAFG lipoprotein family.</text>
</comment>
<evidence type="ECO:0000256" key="7">
    <source>
        <dbReference type="SAM" id="Phobius"/>
    </source>
</evidence>
<reference evidence="8 9" key="1">
    <citation type="submission" date="2021-03" db="EMBL/GenBank/DDBJ databases">
        <title>Sequencing the genomes of 1000 actinobacteria strains.</title>
        <authorList>
            <person name="Klenk H.-P."/>
        </authorList>
    </citation>
    <scope>NUCLEOTIDE SEQUENCE [LARGE SCALE GENOMIC DNA]</scope>
    <source>
        <strain evidence="8 9">DSM 45516</strain>
    </source>
</reference>
<accession>A0ABS4QJ47</accession>
<keyword evidence="7" id="KW-0812">Transmembrane</keyword>
<comment type="subcellular location">
    <subcellularLocation>
        <location evidence="1">Cell envelope</location>
    </subcellularLocation>
</comment>
<dbReference type="EMBL" id="JAGGMR010000001">
    <property type="protein sequence ID" value="MBP2191721.1"/>
    <property type="molecule type" value="Genomic_DNA"/>
</dbReference>
<evidence type="ECO:0000256" key="6">
    <source>
        <dbReference type="ARBA" id="ARBA00023288"/>
    </source>
</evidence>
<evidence type="ECO:0000313" key="9">
    <source>
        <dbReference type="Proteomes" id="UP001519325"/>
    </source>
</evidence>
<evidence type="ECO:0000256" key="2">
    <source>
        <dbReference type="ARBA" id="ARBA00009194"/>
    </source>
</evidence>
<keyword evidence="3" id="KW-1003">Cell membrane</keyword>
<organism evidence="8 9">
    <name type="scientific">Nocardia goodfellowii</name>
    <dbReference type="NCBI Taxonomy" id="882446"/>
    <lineage>
        <taxon>Bacteria</taxon>
        <taxon>Bacillati</taxon>
        <taxon>Actinomycetota</taxon>
        <taxon>Actinomycetes</taxon>
        <taxon>Mycobacteriales</taxon>
        <taxon>Nocardiaceae</taxon>
        <taxon>Nocardia</taxon>
    </lineage>
</organism>
<name>A0ABS4QJ47_9NOCA</name>
<evidence type="ECO:0000313" key="8">
    <source>
        <dbReference type="EMBL" id="MBP2191721.1"/>
    </source>
</evidence>
<dbReference type="CDD" id="cd16334">
    <property type="entry name" value="LppX-like"/>
    <property type="match status" value="1"/>
</dbReference>
<dbReference type="SUPFAM" id="SSF89392">
    <property type="entry name" value="Prokaryotic lipoproteins and lipoprotein localization factors"/>
    <property type="match status" value="1"/>
</dbReference>
<keyword evidence="4" id="KW-0732">Signal</keyword>
<feature type="transmembrane region" description="Helical" evidence="7">
    <location>
        <begin position="20"/>
        <end position="37"/>
    </location>
</feature>
<gene>
    <name evidence="8" type="ORF">BJ987_004622</name>
</gene>
<keyword evidence="9" id="KW-1185">Reference proteome</keyword>
<evidence type="ECO:0000256" key="5">
    <source>
        <dbReference type="ARBA" id="ARBA00023139"/>
    </source>
</evidence>
<keyword evidence="7" id="KW-0472">Membrane</keyword>
<dbReference type="InterPro" id="IPR009830">
    <property type="entry name" value="LppX/LprAFG"/>
</dbReference>
<dbReference type="RefSeq" id="WP_209893766.1">
    <property type="nucleotide sequence ID" value="NZ_JAGGMR010000001.1"/>
</dbReference>
<evidence type="ECO:0000256" key="4">
    <source>
        <dbReference type="ARBA" id="ARBA00022729"/>
    </source>
</evidence>